<dbReference type="EMBL" id="JAVDSB010000001">
    <property type="protein sequence ID" value="MDR6550151.1"/>
    <property type="molecule type" value="Genomic_DNA"/>
</dbReference>
<gene>
    <name evidence="3" type="ORF">J2736_001334</name>
</gene>
<dbReference type="RefSeq" id="WP_310224569.1">
    <property type="nucleotide sequence ID" value="NZ_JAVDSB010000001.1"/>
</dbReference>
<feature type="domain" description="SLH" evidence="2">
    <location>
        <begin position="427"/>
        <end position="485"/>
    </location>
</feature>
<dbReference type="Pfam" id="PF14592">
    <property type="entry name" value="Chondroitinas_B"/>
    <property type="match status" value="1"/>
</dbReference>
<sequence length="541" mass="58092">MDGLEAIRLGLSGLSLAPGHVTVQYNLFDGLNGEDEIISVKSSDNTIRYNTVLNSFGGIVARHGHRNSFYGNFIIADRKKLGTSGFRIYGNDHKIYNNYMEGLTDDAIQLDGGTEDAGPDGGTNPVIHWGTGPNDFAELRSLSPTRQQELLRGHWRQYNVQIYNNSIINLGEKASAVLLKKRTFTPIGTSISNNIIFSNVGTIFNESSDITGDARPTYVGNMTDGIAAIAANATVVSATYKGDLKLVRGSDGLIRLSPLSPAIDAAQGPYLPSDDMDGQRRTHSVDAGADEYDPVTERVQRPLRAADVGPMAGKPKPPASNDTSSDSSAGYYPVPVPKPEIKPETKPTTPLPTNPKDPSDTTAPPVKFTDAPNHWASDAILRAAAKGIVNGYSDGSFKPDEPMTRIQFAALLVRALGLKAEPHSHNFADQADIPAWANGELGAALEAGILQGYEDQSLRPNQSINRAEMVTMLIRAYSPKAELSSSANFSDSSQIPDWAQPAISQAVSLGLISGRENNAFEPMGVATRAEAVTVVMRMLDR</sequence>
<protein>
    <recommendedName>
        <fullName evidence="2">SLH domain-containing protein</fullName>
    </recommendedName>
</protein>
<dbReference type="InterPro" id="IPR011050">
    <property type="entry name" value="Pectin_lyase_fold/virulence"/>
</dbReference>
<dbReference type="InterPro" id="IPR051465">
    <property type="entry name" value="Cell_Envelope_Struct_Comp"/>
</dbReference>
<dbReference type="SMART" id="SM00710">
    <property type="entry name" value="PbH1"/>
    <property type="match status" value="4"/>
</dbReference>
<feature type="domain" description="SLH" evidence="2">
    <location>
        <begin position="486"/>
        <end position="541"/>
    </location>
</feature>
<evidence type="ECO:0000313" key="3">
    <source>
        <dbReference type="EMBL" id="MDR6550151.1"/>
    </source>
</evidence>
<organism evidence="3 4">
    <name type="scientific">Paenibacillus qinlingensis</name>
    <dbReference type="NCBI Taxonomy" id="1837343"/>
    <lineage>
        <taxon>Bacteria</taxon>
        <taxon>Bacillati</taxon>
        <taxon>Bacillota</taxon>
        <taxon>Bacilli</taxon>
        <taxon>Bacillales</taxon>
        <taxon>Paenibacillaceae</taxon>
        <taxon>Paenibacillus</taxon>
    </lineage>
</organism>
<name>A0ABU1NRN9_9BACL</name>
<dbReference type="Gene3D" id="2.160.20.10">
    <property type="entry name" value="Single-stranded right-handed beta-helix, Pectin lyase-like"/>
    <property type="match status" value="1"/>
</dbReference>
<comment type="caution">
    <text evidence="3">The sequence shown here is derived from an EMBL/GenBank/DDBJ whole genome shotgun (WGS) entry which is preliminary data.</text>
</comment>
<evidence type="ECO:0000256" key="1">
    <source>
        <dbReference type="SAM" id="MobiDB-lite"/>
    </source>
</evidence>
<dbReference type="InterPro" id="IPR012334">
    <property type="entry name" value="Pectin_lyas_fold"/>
</dbReference>
<reference evidence="3 4" key="1">
    <citation type="submission" date="2023-07" db="EMBL/GenBank/DDBJ databases">
        <title>Sorghum-associated microbial communities from plants grown in Nebraska, USA.</title>
        <authorList>
            <person name="Schachtman D."/>
        </authorList>
    </citation>
    <scope>NUCLEOTIDE SEQUENCE [LARGE SCALE GENOMIC DNA]</scope>
    <source>
        <strain evidence="3 4">CC258</strain>
    </source>
</reference>
<evidence type="ECO:0000313" key="4">
    <source>
        <dbReference type="Proteomes" id="UP001267290"/>
    </source>
</evidence>
<evidence type="ECO:0000259" key="2">
    <source>
        <dbReference type="PROSITE" id="PS51272"/>
    </source>
</evidence>
<accession>A0ABU1NRN9</accession>
<dbReference type="Pfam" id="PF00395">
    <property type="entry name" value="SLH"/>
    <property type="match status" value="3"/>
</dbReference>
<dbReference type="PROSITE" id="PS51272">
    <property type="entry name" value="SLH"/>
    <property type="match status" value="3"/>
</dbReference>
<dbReference type="PANTHER" id="PTHR43308:SF5">
    <property type="entry name" value="S-LAYER PROTEIN _ PEPTIDOGLYCAN ENDO-BETA-N-ACETYLGLUCOSAMINIDASE"/>
    <property type="match status" value="1"/>
</dbReference>
<dbReference type="Proteomes" id="UP001267290">
    <property type="component" value="Unassembled WGS sequence"/>
</dbReference>
<dbReference type="SUPFAM" id="SSF51126">
    <property type="entry name" value="Pectin lyase-like"/>
    <property type="match status" value="1"/>
</dbReference>
<proteinExistence type="predicted"/>
<dbReference type="InterPro" id="IPR001119">
    <property type="entry name" value="SLH_dom"/>
</dbReference>
<feature type="domain" description="SLH" evidence="2">
    <location>
        <begin position="363"/>
        <end position="426"/>
    </location>
</feature>
<dbReference type="PANTHER" id="PTHR43308">
    <property type="entry name" value="OUTER MEMBRANE PROTEIN ALPHA-RELATED"/>
    <property type="match status" value="1"/>
</dbReference>
<feature type="region of interest" description="Disordered" evidence="1">
    <location>
        <begin position="264"/>
        <end position="366"/>
    </location>
</feature>
<dbReference type="InterPro" id="IPR006626">
    <property type="entry name" value="PbH1"/>
</dbReference>
<keyword evidence="4" id="KW-1185">Reference proteome</keyword>
<dbReference type="InterPro" id="IPR039513">
    <property type="entry name" value="PL-6"/>
</dbReference>